<name>A0AAD7L4U4_QUISA</name>
<evidence type="ECO:0000256" key="1">
    <source>
        <dbReference type="ARBA" id="ARBA00022614"/>
    </source>
</evidence>
<evidence type="ECO:0000313" key="7">
    <source>
        <dbReference type="Proteomes" id="UP001163823"/>
    </source>
</evidence>
<dbReference type="InterPro" id="IPR032675">
    <property type="entry name" value="LRR_dom_sf"/>
</dbReference>
<evidence type="ECO:0000259" key="5">
    <source>
        <dbReference type="Pfam" id="PF23286"/>
    </source>
</evidence>
<comment type="caution">
    <text evidence="6">The sequence shown here is derived from an EMBL/GenBank/DDBJ whole genome shotgun (WGS) entry which is preliminary data.</text>
</comment>
<keyword evidence="7" id="KW-1185">Reference proteome</keyword>
<feature type="domain" description="Disease resistance protein RPS4B/Roq1-like leucine-rich repeats" evidence="5">
    <location>
        <begin position="25"/>
        <end position="101"/>
    </location>
</feature>
<dbReference type="AlphaFoldDB" id="A0AAD7L4U4"/>
<dbReference type="SUPFAM" id="SSF52058">
    <property type="entry name" value="L domain-like"/>
    <property type="match status" value="1"/>
</dbReference>
<organism evidence="6 7">
    <name type="scientific">Quillaja saponaria</name>
    <name type="common">Soap bark tree</name>
    <dbReference type="NCBI Taxonomy" id="32244"/>
    <lineage>
        <taxon>Eukaryota</taxon>
        <taxon>Viridiplantae</taxon>
        <taxon>Streptophyta</taxon>
        <taxon>Embryophyta</taxon>
        <taxon>Tracheophyta</taxon>
        <taxon>Spermatophyta</taxon>
        <taxon>Magnoliopsida</taxon>
        <taxon>eudicotyledons</taxon>
        <taxon>Gunneridae</taxon>
        <taxon>Pentapetalae</taxon>
        <taxon>rosids</taxon>
        <taxon>fabids</taxon>
        <taxon>Fabales</taxon>
        <taxon>Quillajaceae</taxon>
        <taxon>Quillaja</taxon>
    </lineage>
</organism>
<evidence type="ECO:0000256" key="2">
    <source>
        <dbReference type="ARBA" id="ARBA00022737"/>
    </source>
</evidence>
<accession>A0AAD7L4U4</accession>
<keyword evidence="2" id="KW-0677">Repeat</keyword>
<dbReference type="KEGG" id="qsa:O6P43_027611"/>
<dbReference type="Pfam" id="PF20160">
    <property type="entry name" value="C-JID"/>
    <property type="match status" value="1"/>
</dbReference>
<dbReference type="InterPro" id="IPR045344">
    <property type="entry name" value="C-JID"/>
</dbReference>
<evidence type="ECO:0000259" key="4">
    <source>
        <dbReference type="Pfam" id="PF20160"/>
    </source>
</evidence>
<reference evidence="6" key="1">
    <citation type="journal article" date="2023" name="Science">
        <title>Elucidation of the pathway for biosynthesis of saponin adjuvants from the soapbark tree.</title>
        <authorList>
            <person name="Reed J."/>
            <person name="Orme A."/>
            <person name="El-Demerdash A."/>
            <person name="Owen C."/>
            <person name="Martin L.B.B."/>
            <person name="Misra R.C."/>
            <person name="Kikuchi S."/>
            <person name="Rejzek M."/>
            <person name="Martin A.C."/>
            <person name="Harkess A."/>
            <person name="Leebens-Mack J."/>
            <person name="Louveau T."/>
            <person name="Stephenson M.J."/>
            <person name="Osbourn A."/>
        </authorList>
    </citation>
    <scope>NUCLEOTIDE SEQUENCE</scope>
    <source>
        <strain evidence="6">S10</strain>
    </source>
</reference>
<dbReference type="PANTHER" id="PTHR47186:SF63">
    <property type="entry name" value="C-JID DOMAIN-CONTAINING PROTEIN"/>
    <property type="match status" value="1"/>
</dbReference>
<sequence length="425" mass="47937">MENLVSLYLDGCESLKNLPSSIHLLEALTNLSVNDCSRLEELPEIFESMGRLKSLWLNATAMKELPSLISHLVGLKTLSLDMCKNLKFLPNISALKCLETLSLSECGQIEKVPCLAGLSSLVELNLSSCCNLLQIPEDIGFLSLLCNLSLKRSKIVSIPASIKNLSELYHLDLTDCASLELLPELPPFLHYLYATNCVSLSKVELASRNLIEDGWNKPDNVQVFDFSGCLELDPESCSCIMADAQIRIQHMAKLARKQSPSVTICFPGNEIPDLFAHRTEGSCLTMKLSSGWCNDRFLGFALCVVAEIKGRALEDFRLQCGLKINDGNFQKYDSPCLWYGTRYVDSNHTLIWYDHAFHHQTRKEIKSGYHTDEISIDFYSINAFDFVYSWEVTKCGICLLYAYSDNDEDEEEEEDNNDNEEEVKE</sequence>
<dbReference type="PANTHER" id="PTHR47186">
    <property type="entry name" value="LEUCINE-RICH REPEAT-CONTAINING PROTEIN 57"/>
    <property type="match status" value="1"/>
</dbReference>
<dbReference type="InterPro" id="IPR058546">
    <property type="entry name" value="RPS4B/Roq1-like_LRR"/>
</dbReference>
<dbReference type="Pfam" id="PF23286">
    <property type="entry name" value="LRR_13"/>
    <property type="match status" value="1"/>
</dbReference>
<dbReference type="Gene3D" id="3.80.10.10">
    <property type="entry name" value="Ribonuclease Inhibitor"/>
    <property type="match status" value="2"/>
</dbReference>
<protein>
    <submittedName>
        <fullName evidence="6">TIR-NBS-LRR resistance protein</fullName>
    </submittedName>
</protein>
<feature type="domain" description="C-JID" evidence="4">
    <location>
        <begin position="266"/>
        <end position="403"/>
    </location>
</feature>
<keyword evidence="3" id="KW-0611">Plant defense</keyword>
<dbReference type="EMBL" id="JARAOO010000011">
    <property type="protein sequence ID" value="KAJ7951589.1"/>
    <property type="molecule type" value="Genomic_DNA"/>
</dbReference>
<evidence type="ECO:0000256" key="3">
    <source>
        <dbReference type="ARBA" id="ARBA00022821"/>
    </source>
</evidence>
<evidence type="ECO:0000313" key="6">
    <source>
        <dbReference type="EMBL" id="KAJ7951589.1"/>
    </source>
</evidence>
<dbReference type="Proteomes" id="UP001163823">
    <property type="component" value="Chromosome 11"/>
</dbReference>
<keyword evidence="1" id="KW-0433">Leucine-rich repeat</keyword>
<proteinExistence type="predicted"/>
<gene>
    <name evidence="6" type="ORF">O6P43_027611</name>
</gene>